<name>A0A1Y3TXP3_9FIRM</name>
<dbReference type="AlphaFoldDB" id="A0A1Y3TXP3"/>
<dbReference type="EMBL" id="NFHM01000020">
    <property type="protein sequence ID" value="OUN41243.1"/>
    <property type="molecule type" value="Genomic_DNA"/>
</dbReference>
<dbReference type="Gene3D" id="3.40.50.720">
    <property type="entry name" value="NAD(P)-binding Rossmann-like Domain"/>
    <property type="match status" value="1"/>
</dbReference>
<evidence type="ECO:0000259" key="2">
    <source>
        <dbReference type="Pfam" id="PF13478"/>
    </source>
</evidence>
<comment type="caution">
    <text evidence="3">The sequence shown here is derived from an EMBL/GenBank/DDBJ whole genome shotgun (WGS) entry which is preliminary data.</text>
</comment>
<evidence type="ECO:0000259" key="1">
    <source>
        <dbReference type="Pfam" id="PF02625"/>
    </source>
</evidence>
<evidence type="ECO:0000313" key="3">
    <source>
        <dbReference type="EMBL" id="OUN41243.1"/>
    </source>
</evidence>
<evidence type="ECO:0008006" key="5">
    <source>
        <dbReference type="Google" id="ProtNLM"/>
    </source>
</evidence>
<dbReference type="InterPro" id="IPR027051">
    <property type="entry name" value="XdhC_Rossmann_dom"/>
</dbReference>
<dbReference type="PANTHER" id="PTHR30388">
    <property type="entry name" value="ALDEHYDE OXIDOREDUCTASE MOLYBDENUM COFACTOR ASSEMBLY PROTEIN"/>
    <property type="match status" value="1"/>
</dbReference>
<reference evidence="4" key="1">
    <citation type="submission" date="2017-04" db="EMBL/GenBank/DDBJ databases">
        <title>Function of individual gut microbiota members based on whole genome sequencing of pure cultures obtained from chicken caecum.</title>
        <authorList>
            <person name="Medvecky M."/>
            <person name="Cejkova D."/>
            <person name="Polansky O."/>
            <person name="Karasova D."/>
            <person name="Kubasova T."/>
            <person name="Cizek A."/>
            <person name="Rychlik I."/>
        </authorList>
    </citation>
    <scope>NUCLEOTIDE SEQUENCE [LARGE SCALE GENOMIC DNA]</scope>
    <source>
        <strain evidence="4">An75</strain>
    </source>
</reference>
<evidence type="ECO:0000313" key="4">
    <source>
        <dbReference type="Proteomes" id="UP000195455"/>
    </source>
</evidence>
<proteinExistence type="predicted"/>
<feature type="domain" description="XdhC- CoxI" evidence="1">
    <location>
        <begin position="290"/>
        <end position="331"/>
    </location>
</feature>
<gene>
    <name evidence="3" type="ORF">B5G26_11830</name>
</gene>
<organism evidence="3 4">
    <name type="scientific">Anaerotignum lactatifermentans</name>
    <dbReference type="NCBI Taxonomy" id="160404"/>
    <lineage>
        <taxon>Bacteria</taxon>
        <taxon>Bacillati</taxon>
        <taxon>Bacillota</taxon>
        <taxon>Clostridia</taxon>
        <taxon>Lachnospirales</taxon>
        <taxon>Anaerotignaceae</taxon>
        <taxon>Anaerotignum</taxon>
    </lineage>
</organism>
<dbReference type="PANTHER" id="PTHR30388:SF6">
    <property type="entry name" value="XANTHINE DEHYDROGENASE SUBUNIT A-RELATED"/>
    <property type="match status" value="1"/>
</dbReference>
<dbReference type="InterPro" id="IPR003777">
    <property type="entry name" value="XdhC_CoxI"/>
</dbReference>
<dbReference type="InterPro" id="IPR052698">
    <property type="entry name" value="MoCofactor_Util/Proc"/>
</dbReference>
<dbReference type="Pfam" id="PF02625">
    <property type="entry name" value="XdhC_CoxI"/>
    <property type="match status" value="1"/>
</dbReference>
<dbReference type="Proteomes" id="UP000195455">
    <property type="component" value="Unassembled WGS sequence"/>
</dbReference>
<protein>
    <recommendedName>
        <fullName evidence="5">Xanthine dehydrogenase</fullName>
    </recommendedName>
</protein>
<dbReference type="Pfam" id="PF13478">
    <property type="entry name" value="XdhC_C"/>
    <property type="match status" value="1"/>
</dbReference>
<sequence length="374" mass="41209">MSSAGTEQRELLRISLCPVFGEAYGRNNTIEKREIPMREAYKQLRHYLQELDWVGSGLVYEGPLQGFQFLWQEQGVLWVPEGELETAKKMLLTIGEMKSRTTCEIGENHVFVEHFGMSPRLVILGGGHISLSLVKLGKLLGFHVTVVDDRGEFANLQRFPEADCVLCGDFGQVFEEIPDLPANYYVVVTRGHQADEQCVRQILRRKYAYVGMIGSKNKVAKTKEALYKSGFRPAEVEAIHAPIGLKIGAVTPEEIAVCIAAEIIQEKNKVPVETIEDAVLDALCEKAGTTMALIVAKSGSAPREAGARMVVKDNEILAGTIGGGAVEHAAMIYGSQMPKHHIQKDVQEFVLRKEEGAKLGMVCGGSNLVYFESD</sequence>
<feature type="domain" description="XdhC Rossmann" evidence="2">
    <location>
        <begin position="121"/>
        <end position="263"/>
    </location>
</feature>
<accession>A0A1Y3TXP3</accession>